<dbReference type="EMBL" id="JAPFFF010000014">
    <property type="protein sequence ID" value="KAK8871120.1"/>
    <property type="molecule type" value="Genomic_DNA"/>
</dbReference>
<proteinExistence type="predicted"/>
<keyword evidence="3" id="KW-1185">Reference proteome</keyword>
<organism evidence="1 3">
    <name type="scientific">Tritrichomonas musculus</name>
    <dbReference type="NCBI Taxonomy" id="1915356"/>
    <lineage>
        <taxon>Eukaryota</taxon>
        <taxon>Metamonada</taxon>
        <taxon>Parabasalia</taxon>
        <taxon>Tritrichomonadida</taxon>
        <taxon>Tritrichomonadidae</taxon>
        <taxon>Tritrichomonas</taxon>
    </lineage>
</organism>
<evidence type="ECO:0000313" key="1">
    <source>
        <dbReference type="EMBL" id="KAK8834464.1"/>
    </source>
</evidence>
<evidence type="ECO:0000313" key="3">
    <source>
        <dbReference type="Proteomes" id="UP001470230"/>
    </source>
</evidence>
<sequence>MLIFLITRALSNNNIENNQINQKEFEIINELIKLPLDTQQKSSKIKQPHSYIDGKSIIKSIFNYYDHFQNLEQPCEKTDSYQNKNKENEKIGLKTRYHNSRHQKIEKKSIINFADILWKSNEFNTSTKDIDIKNDYGYEKMEILKNKINDYYQMHKKNIKVQNQTYVQDKKHFFQKILKKQ</sequence>
<name>A0ABR2GKK4_9EUKA</name>
<evidence type="ECO:0000313" key="2">
    <source>
        <dbReference type="EMBL" id="KAK8871120.1"/>
    </source>
</evidence>
<accession>A0ABR2GKK4</accession>
<dbReference type="EMBL" id="JAPFFF010000404">
    <property type="protein sequence ID" value="KAK8834464.1"/>
    <property type="molecule type" value="Genomic_DNA"/>
</dbReference>
<comment type="caution">
    <text evidence="1">The sequence shown here is derived from an EMBL/GenBank/DDBJ whole genome shotgun (WGS) entry which is preliminary data.</text>
</comment>
<gene>
    <name evidence="2" type="ORF">M9Y10_009033</name>
    <name evidence="1" type="ORF">M9Y10_030584</name>
</gene>
<dbReference type="Proteomes" id="UP001470230">
    <property type="component" value="Unassembled WGS sequence"/>
</dbReference>
<protein>
    <submittedName>
        <fullName evidence="1">Uncharacterized protein</fullName>
    </submittedName>
</protein>
<reference evidence="1 3" key="1">
    <citation type="submission" date="2024-04" db="EMBL/GenBank/DDBJ databases">
        <title>Tritrichomonas musculus Genome.</title>
        <authorList>
            <person name="Alves-Ferreira E."/>
            <person name="Grigg M."/>
            <person name="Lorenzi H."/>
            <person name="Galac M."/>
        </authorList>
    </citation>
    <scope>NUCLEOTIDE SEQUENCE [LARGE SCALE GENOMIC DNA]</scope>
    <source>
        <strain evidence="1 3">EAF2021</strain>
    </source>
</reference>